<feature type="non-terminal residue" evidence="2">
    <location>
        <position position="1"/>
    </location>
</feature>
<organism evidence="2">
    <name type="scientific">uncultured Thermomicrobiales bacterium</name>
    <dbReference type="NCBI Taxonomy" id="1645740"/>
    <lineage>
        <taxon>Bacteria</taxon>
        <taxon>Pseudomonadati</taxon>
        <taxon>Thermomicrobiota</taxon>
        <taxon>Thermomicrobia</taxon>
        <taxon>Thermomicrobiales</taxon>
        <taxon>environmental samples</taxon>
    </lineage>
</organism>
<feature type="compositionally biased region" description="Low complexity" evidence="1">
    <location>
        <begin position="28"/>
        <end position="39"/>
    </location>
</feature>
<feature type="compositionally biased region" description="Basic residues" evidence="1">
    <location>
        <begin position="85"/>
        <end position="99"/>
    </location>
</feature>
<feature type="compositionally biased region" description="Basic and acidic residues" evidence="1">
    <location>
        <begin position="207"/>
        <end position="225"/>
    </location>
</feature>
<feature type="non-terminal residue" evidence="2">
    <location>
        <position position="293"/>
    </location>
</feature>
<feature type="compositionally biased region" description="Basic residues" evidence="1">
    <location>
        <begin position="242"/>
        <end position="273"/>
    </location>
</feature>
<evidence type="ECO:0000313" key="2">
    <source>
        <dbReference type="EMBL" id="CAA9536502.1"/>
    </source>
</evidence>
<evidence type="ECO:0000256" key="1">
    <source>
        <dbReference type="SAM" id="MobiDB-lite"/>
    </source>
</evidence>
<reference evidence="2" key="1">
    <citation type="submission" date="2020-02" db="EMBL/GenBank/DDBJ databases">
        <authorList>
            <person name="Meier V. D."/>
        </authorList>
    </citation>
    <scope>NUCLEOTIDE SEQUENCE</scope>
    <source>
        <strain evidence="2">AVDCRST_MAG73</strain>
    </source>
</reference>
<feature type="region of interest" description="Disordered" evidence="1">
    <location>
        <begin position="1"/>
        <end position="293"/>
    </location>
</feature>
<accession>A0A6J4U2M5</accession>
<dbReference type="AlphaFoldDB" id="A0A6J4U2M5"/>
<gene>
    <name evidence="2" type="ORF">AVDCRST_MAG73-1517</name>
</gene>
<feature type="compositionally biased region" description="Basic residues" evidence="1">
    <location>
        <begin position="40"/>
        <end position="59"/>
    </location>
</feature>
<dbReference type="EMBL" id="CADCWE010000087">
    <property type="protein sequence ID" value="CAA9536502.1"/>
    <property type="molecule type" value="Genomic_DNA"/>
</dbReference>
<protein>
    <submittedName>
        <fullName evidence="2">Uncharacterized protein YmdB</fullName>
    </submittedName>
</protein>
<name>A0A6J4U2M5_9BACT</name>
<proteinExistence type="predicted"/>
<sequence>DRRRDRLRGGSDAVACPRRRRRDRGAGAKRPAAHPAAVARRTRRGFGHRQRREQRRGTRHLAQDGDRTARRRGGRDHDRQPRLVPTRHRASPGRRRPPRRPPAQLSRRAAGTSVGDVDRARSPDNRGQPDGTGLHDRARRSVPGDGRLSARWGGGNGPAPARCRRLPRRGDVREGGHGLAPGRSRGGGCRHAHPRADRGRPCAAGGDRVRDRSRDGRPGRLDHRRPGGASAAPVPHPATRALRGRRRPGHLQRRAARTRRRARHLPRRAPHRSVGHERAAGSSGAFTRGFPRM</sequence>